<evidence type="ECO:0000256" key="1">
    <source>
        <dbReference type="SAM" id="Phobius"/>
    </source>
</evidence>
<keyword evidence="3" id="KW-1185">Reference proteome</keyword>
<dbReference type="PANTHER" id="PTHR38442:SF1">
    <property type="entry name" value="INNER MEMBRANE PROTEIN"/>
    <property type="match status" value="1"/>
</dbReference>
<dbReference type="Pfam" id="PF04286">
    <property type="entry name" value="DUF445"/>
    <property type="match status" value="1"/>
</dbReference>
<reference evidence="2 3" key="1">
    <citation type="journal article" date="2020" name="G3 (Bethesda)">
        <title>CeMbio - The Caenorhabditis elegans Microbiome Resource.</title>
        <authorList>
            <person name="Dirksen P."/>
            <person name="Assie A."/>
            <person name="Zimmermann J."/>
            <person name="Zhang F."/>
            <person name="Tietje A.M."/>
            <person name="Marsh S.A."/>
            <person name="Felix M.A."/>
            <person name="Shapira M."/>
            <person name="Kaleta C."/>
            <person name="Schulenburg H."/>
            <person name="Samuel B."/>
        </authorList>
    </citation>
    <scope>NUCLEOTIDE SEQUENCE [LARGE SCALE GENOMIC DNA]</scope>
    <source>
        <strain evidence="2 3">BIGb0172</strain>
    </source>
</reference>
<feature type="transmembrane region" description="Helical" evidence="1">
    <location>
        <begin position="55"/>
        <end position="77"/>
    </location>
</feature>
<gene>
    <name evidence="2" type="ORF">HS961_00255</name>
</gene>
<evidence type="ECO:0000313" key="2">
    <source>
        <dbReference type="EMBL" id="QMV71393.1"/>
    </source>
</evidence>
<evidence type="ECO:0000313" key="3">
    <source>
        <dbReference type="Proteomes" id="UP000515240"/>
    </source>
</evidence>
<dbReference type="AlphaFoldDB" id="A0A7G5EBL8"/>
<feature type="transmembrane region" description="Helical" evidence="1">
    <location>
        <begin position="21"/>
        <end position="43"/>
    </location>
</feature>
<dbReference type="EMBL" id="CP058554">
    <property type="protein sequence ID" value="QMV71393.1"/>
    <property type="molecule type" value="Genomic_DNA"/>
</dbReference>
<keyword evidence="1" id="KW-0812">Transmembrane</keyword>
<dbReference type="KEGG" id="cpis:HS961_00255"/>
<dbReference type="PANTHER" id="PTHR38442">
    <property type="entry name" value="INNER MEMBRANE PROTEIN-RELATED"/>
    <property type="match status" value="1"/>
</dbReference>
<protein>
    <submittedName>
        <fullName evidence="2">DUF445 domain-containing protein</fullName>
    </submittedName>
</protein>
<keyword evidence="1" id="KW-1133">Transmembrane helix</keyword>
<keyword evidence="1" id="KW-0472">Membrane</keyword>
<organism evidence="2 3">
    <name type="scientific">Comamonas piscis</name>
    <dbReference type="NCBI Taxonomy" id="1562974"/>
    <lineage>
        <taxon>Bacteria</taxon>
        <taxon>Pseudomonadati</taxon>
        <taxon>Pseudomonadota</taxon>
        <taxon>Betaproteobacteria</taxon>
        <taxon>Burkholderiales</taxon>
        <taxon>Comamonadaceae</taxon>
        <taxon>Comamonas</taxon>
    </lineage>
</organism>
<sequence>MPLLLTHEQQQLLRRAKRTPLLLLLAVGLLFVLTSWCLGQPFAQSPHWQLALRCLRAMTEAGMVGALADWFAVAALFKHIPIPWISRHTAIIPRNKDRIGENLAVFVRERFLDGDSLVQLVRTHQPADKLAQWLKSPANAELLGHQVARLAAAALATVQDAQVERFIKLALRTLLGQLDLSQSLSKLLTVLTHNGRHQVLLAQALDKLVELLHEAETRTLIAQTIAHWLKTEHPMKEKMLPTGWLSDKGSAMIASSLEHLLDAIADNPSHVLRAKFDQTMQEWVERLAQDPAWHAKGEEVRRYLQHDPAVGTYVQELWQSLRASLQADLANEHSAMSRNVRGMGLWLGKSLAGDPALRSALNTRMELWVQELAPEISQFFGTHIADTVKRWDARELGELIEWNIGRDLQYIRINGTLVGGLIGFVLFWLGWLLNHLGAGTV</sequence>
<name>A0A7G5EBL8_9BURK</name>
<feature type="transmembrane region" description="Helical" evidence="1">
    <location>
        <begin position="413"/>
        <end position="433"/>
    </location>
</feature>
<dbReference type="Proteomes" id="UP000515240">
    <property type="component" value="Chromosome"/>
</dbReference>
<accession>A0A7G5EBL8</accession>
<proteinExistence type="predicted"/>
<dbReference type="GO" id="GO:0005886">
    <property type="term" value="C:plasma membrane"/>
    <property type="evidence" value="ECO:0007669"/>
    <property type="project" value="TreeGrafter"/>
</dbReference>
<dbReference type="InterPro" id="IPR007383">
    <property type="entry name" value="DUF445"/>
</dbReference>
<dbReference type="RefSeq" id="WP_182325839.1">
    <property type="nucleotide sequence ID" value="NZ_CP058554.1"/>
</dbReference>